<evidence type="ECO:0000313" key="1">
    <source>
        <dbReference type="EMBL" id="KAJ7711200.1"/>
    </source>
</evidence>
<dbReference type="Proteomes" id="UP001215598">
    <property type="component" value="Unassembled WGS sequence"/>
</dbReference>
<name>A0AAD7MCW7_9AGAR</name>
<dbReference type="EMBL" id="JARKIB010000401">
    <property type="protein sequence ID" value="KAJ7711200.1"/>
    <property type="molecule type" value="Genomic_DNA"/>
</dbReference>
<keyword evidence="2" id="KW-1185">Reference proteome</keyword>
<accession>A0AAD7MCW7</accession>
<sequence length="184" mass="21054">MFKRRVDEDKCTLWIRASTRRLCVDDMILNDDMSWCLSYLRSVYHWEPGREDIDRMSYNGPNYEAMVISSLALSDYYKFCGIYSSHSRGFSFPAHATATVGMVVKHDSNCEVELPVNIVFPPLLDIRDWGGGCSWSDWSAPGKPDGAPSDPWILTGELMPDSWTRYNLHQIFAPATSIHRHLTL</sequence>
<comment type="caution">
    <text evidence="1">The sequence shown here is derived from an EMBL/GenBank/DDBJ whole genome shotgun (WGS) entry which is preliminary data.</text>
</comment>
<dbReference type="AlphaFoldDB" id="A0AAD7MCW7"/>
<protein>
    <submittedName>
        <fullName evidence="1">Uncharacterized protein</fullName>
    </submittedName>
</protein>
<organism evidence="1 2">
    <name type="scientific">Mycena metata</name>
    <dbReference type="NCBI Taxonomy" id="1033252"/>
    <lineage>
        <taxon>Eukaryota</taxon>
        <taxon>Fungi</taxon>
        <taxon>Dikarya</taxon>
        <taxon>Basidiomycota</taxon>
        <taxon>Agaricomycotina</taxon>
        <taxon>Agaricomycetes</taxon>
        <taxon>Agaricomycetidae</taxon>
        <taxon>Agaricales</taxon>
        <taxon>Marasmiineae</taxon>
        <taxon>Mycenaceae</taxon>
        <taxon>Mycena</taxon>
    </lineage>
</organism>
<reference evidence="1" key="1">
    <citation type="submission" date="2023-03" db="EMBL/GenBank/DDBJ databases">
        <title>Massive genome expansion in bonnet fungi (Mycena s.s.) driven by repeated elements and novel gene families across ecological guilds.</title>
        <authorList>
            <consortium name="Lawrence Berkeley National Laboratory"/>
            <person name="Harder C.B."/>
            <person name="Miyauchi S."/>
            <person name="Viragh M."/>
            <person name="Kuo A."/>
            <person name="Thoen E."/>
            <person name="Andreopoulos B."/>
            <person name="Lu D."/>
            <person name="Skrede I."/>
            <person name="Drula E."/>
            <person name="Henrissat B."/>
            <person name="Morin E."/>
            <person name="Kohler A."/>
            <person name="Barry K."/>
            <person name="LaButti K."/>
            <person name="Morin E."/>
            <person name="Salamov A."/>
            <person name="Lipzen A."/>
            <person name="Mereny Z."/>
            <person name="Hegedus B."/>
            <person name="Baldrian P."/>
            <person name="Stursova M."/>
            <person name="Weitz H."/>
            <person name="Taylor A."/>
            <person name="Grigoriev I.V."/>
            <person name="Nagy L.G."/>
            <person name="Martin F."/>
            <person name="Kauserud H."/>
        </authorList>
    </citation>
    <scope>NUCLEOTIDE SEQUENCE</scope>
    <source>
        <strain evidence="1">CBHHK182m</strain>
    </source>
</reference>
<proteinExistence type="predicted"/>
<evidence type="ECO:0000313" key="2">
    <source>
        <dbReference type="Proteomes" id="UP001215598"/>
    </source>
</evidence>
<gene>
    <name evidence="1" type="ORF">B0H16DRAFT_1629229</name>
</gene>